<proteinExistence type="inferred from homology"/>
<dbReference type="RefSeq" id="WP_185674431.1">
    <property type="nucleotide sequence ID" value="NZ_JACHVB010000013.1"/>
</dbReference>
<keyword evidence="1" id="KW-0547">Nucleotide-binding</keyword>
<dbReference type="Proteomes" id="UP000546464">
    <property type="component" value="Unassembled WGS sequence"/>
</dbReference>
<feature type="domain" description="AAA+ ATPase" evidence="4">
    <location>
        <begin position="44"/>
        <end position="185"/>
    </location>
</feature>
<dbReference type="Gene3D" id="3.40.50.300">
    <property type="entry name" value="P-loop containing nucleotide triphosphate hydrolases"/>
    <property type="match status" value="1"/>
</dbReference>
<protein>
    <submittedName>
        <fullName evidence="5">MoxR family ATPase</fullName>
    </submittedName>
</protein>
<dbReference type="PANTHER" id="PTHR42759:SF5">
    <property type="entry name" value="METHANOL DEHYDROGENASE REGULATOR"/>
    <property type="match status" value="1"/>
</dbReference>
<accession>A0A842HCK3</accession>
<keyword evidence="6" id="KW-1185">Reference proteome</keyword>
<evidence type="ECO:0000256" key="2">
    <source>
        <dbReference type="ARBA" id="ARBA00022840"/>
    </source>
</evidence>
<dbReference type="EMBL" id="JACHVB010000013">
    <property type="protein sequence ID" value="MBC2593426.1"/>
    <property type="molecule type" value="Genomic_DNA"/>
</dbReference>
<organism evidence="5 6">
    <name type="scientific">Ruficoccus amylovorans</name>
    <dbReference type="NCBI Taxonomy" id="1804625"/>
    <lineage>
        <taxon>Bacteria</taxon>
        <taxon>Pseudomonadati</taxon>
        <taxon>Verrucomicrobiota</taxon>
        <taxon>Opitutia</taxon>
        <taxon>Puniceicoccales</taxon>
        <taxon>Cerasicoccaceae</taxon>
        <taxon>Ruficoccus</taxon>
    </lineage>
</organism>
<dbReference type="Pfam" id="PF07726">
    <property type="entry name" value="AAA_3"/>
    <property type="match status" value="1"/>
</dbReference>
<comment type="caution">
    <text evidence="5">The sequence shown here is derived from an EMBL/GenBank/DDBJ whole genome shotgun (WGS) entry which is preliminary data.</text>
</comment>
<comment type="similarity">
    <text evidence="3">Belongs to the MoxR family.</text>
</comment>
<dbReference type="InterPro" id="IPR027417">
    <property type="entry name" value="P-loop_NTPase"/>
</dbReference>
<dbReference type="FunFam" id="3.40.50.300:FF:000640">
    <property type="entry name" value="MoxR family ATPase"/>
    <property type="match status" value="1"/>
</dbReference>
<evidence type="ECO:0000256" key="3">
    <source>
        <dbReference type="ARBA" id="ARBA00061607"/>
    </source>
</evidence>
<dbReference type="PANTHER" id="PTHR42759">
    <property type="entry name" value="MOXR FAMILY PROTEIN"/>
    <property type="match status" value="1"/>
</dbReference>
<dbReference type="GO" id="GO:0005524">
    <property type="term" value="F:ATP binding"/>
    <property type="evidence" value="ECO:0007669"/>
    <property type="project" value="UniProtKB-KW"/>
</dbReference>
<reference evidence="5 6" key="1">
    <citation type="submission" date="2020-07" db="EMBL/GenBank/DDBJ databases">
        <authorList>
            <person name="Feng X."/>
        </authorList>
    </citation>
    <scope>NUCLEOTIDE SEQUENCE [LARGE SCALE GENOMIC DNA]</scope>
    <source>
        <strain evidence="5 6">JCM31066</strain>
    </source>
</reference>
<evidence type="ECO:0000256" key="1">
    <source>
        <dbReference type="ARBA" id="ARBA00022741"/>
    </source>
</evidence>
<dbReference type="SMART" id="SM00382">
    <property type="entry name" value="AAA"/>
    <property type="match status" value="1"/>
</dbReference>
<sequence>MSTPSKPIPAPRIKETLDNLRHNIGTVIRGKDEVVRQVVVSLVAGGHVLIEDLPGVGKTTLAYCLARSVDCTFSRIQFTSDLLPSDVIGVSIYDDQLKEFVFKKGPIFANIVLADEINRTTPKTQSSLLEAMDRGKVTVDGQTYTVGSPFLVFATQNPVDYEGTFPLPESQMDRFHMRLQMGYPQYEDELEILMRNASRGSYDTIDIGPVVTKKEVQEIQHFTPQVFVEESILHYMLKLVQATRTESEFEAGISTRGTLALKLAAQANALVEGRGFVIPEDVSGVLRAVFTHRLHLRRQTSDPMEERRLVEGILNRMLDNIPVPT</sequence>
<dbReference type="InterPro" id="IPR003593">
    <property type="entry name" value="AAA+_ATPase"/>
</dbReference>
<evidence type="ECO:0000313" key="5">
    <source>
        <dbReference type="EMBL" id="MBC2593426.1"/>
    </source>
</evidence>
<dbReference type="InterPro" id="IPR011703">
    <property type="entry name" value="ATPase_AAA-3"/>
</dbReference>
<dbReference type="PIRSF" id="PIRSF002849">
    <property type="entry name" value="AAA_ATPase_chaperone_MoxR_prd"/>
    <property type="match status" value="1"/>
</dbReference>
<keyword evidence="2" id="KW-0067">ATP-binding</keyword>
<evidence type="ECO:0000313" key="6">
    <source>
        <dbReference type="Proteomes" id="UP000546464"/>
    </source>
</evidence>
<evidence type="ECO:0000259" key="4">
    <source>
        <dbReference type="SMART" id="SM00382"/>
    </source>
</evidence>
<dbReference type="InterPro" id="IPR050764">
    <property type="entry name" value="CbbQ/NirQ/NorQ/GpvN"/>
</dbReference>
<dbReference type="Pfam" id="PF17863">
    <property type="entry name" value="AAA_lid_2"/>
    <property type="match status" value="1"/>
</dbReference>
<dbReference type="AlphaFoldDB" id="A0A842HCK3"/>
<dbReference type="InterPro" id="IPR041628">
    <property type="entry name" value="ChlI/MoxR_AAA_lid"/>
</dbReference>
<dbReference type="CDD" id="cd00009">
    <property type="entry name" value="AAA"/>
    <property type="match status" value="1"/>
</dbReference>
<gene>
    <name evidence="5" type="ORF">H5P28_04050</name>
</gene>
<dbReference type="GO" id="GO:0016887">
    <property type="term" value="F:ATP hydrolysis activity"/>
    <property type="evidence" value="ECO:0007669"/>
    <property type="project" value="InterPro"/>
</dbReference>
<dbReference type="SUPFAM" id="SSF52540">
    <property type="entry name" value="P-loop containing nucleoside triphosphate hydrolases"/>
    <property type="match status" value="1"/>
</dbReference>
<name>A0A842HCK3_9BACT</name>
<dbReference type="Gene3D" id="1.10.8.80">
    <property type="entry name" value="Magnesium chelatase subunit I, C-Terminal domain"/>
    <property type="match status" value="1"/>
</dbReference>